<accession>A0A3L6PZZ9</accession>
<protein>
    <submittedName>
        <fullName evidence="2">Uncharacterized protein</fullName>
    </submittedName>
</protein>
<dbReference type="AlphaFoldDB" id="A0A3L6PZZ9"/>
<evidence type="ECO:0000313" key="2">
    <source>
        <dbReference type="EMBL" id="RLM69298.1"/>
    </source>
</evidence>
<keyword evidence="3" id="KW-1185">Reference proteome</keyword>
<evidence type="ECO:0000256" key="1">
    <source>
        <dbReference type="SAM" id="MobiDB-lite"/>
    </source>
</evidence>
<feature type="compositionally biased region" description="Gly residues" evidence="1">
    <location>
        <begin position="47"/>
        <end position="63"/>
    </location>
</feature>
<feature type="region of interest" description="Disordered" evidence="1">
    <location>
        <begin position="20"/>
        <end position="74"/>
    </location>
</feature>
<organism evidence="2 3">
    <name type="scientific">Panicum miliaceum</name>
    <name type="common">Proso millet</name>
    <name type="synonym">Broomcorn millet</name>
    <dbReference type="NCBI Taxonomy" id="4540"/>
    <lineage>
        <taxon>Eukaryota</taxon>
        <taxon>Viridiplantae</taxon>
        <taxon>Streptophyta</taxon>
        <taxon>Embryophyta</taxon>
        <taxon>Tracheophyta</taxon>
        <taxon>Spermatophyta</taxon>
        <taxon>Magnoliopsida</taxon>
        <taxon>Liliopsida</taxon>
        <taxon>Poales</taxon>
        <taxon>Poaceae</taxon>
        <taxon>PACMAD clade</taxon>
        <taxon>Panicoideae</taxon>
        <taxon>Panicodae</taxon>
        <taxon>Paniceae</taxon>
        <taxon>Panicinae</taxon>
        <taxon>Panicum</taxon>
        <taxon>Panicum sect. Panicum</taxon>
    </lineage>
</organism>
<dbReference type="EMBL" id="PQIB02000014">
    <property type="protein sequence ID" value="RLM69298.1"/>
    <property type="molecule type" value="Genomic_DNA"/>
</dbReference>
<gene>
    <name evidence="2" type="ORF">C2845_PM17G06830</name>
</gene>
<name>A0A3L6PZZ9_PANMI</name>
<comment type="caution">
    <text evidence="2">The sequence shown here is derived from an EMBL/GenBank/DDBJ whole genome shotgun (WGS) entry which is preliminary data.</text>
</comment>
<reference evidence="3" key="1">
    <citation type="journal article" date="2019" name="Nat. Commun.">
        <title>The genome of broomcorn millet.</title>
        <authorList>
            <person name="Zou C."/>
            <person name="Miki D."/>
            <person name="Li D."/>
            <person name="Tang Q."/>
            <person name="Xiao L."/>
            <person name="Rajput S."/>
            <person name="Deng P."/>
            <person name="Jia W."/>
            <person name="Huang R."/>
            <person name="Zhang M."/>
            <person name="Sun Y."/>
            <person name="Hu J."/>
            <person name="Fu X."/>
            <person name="Schnable P.S."/>
            <person name="Li F."/>
            <person name="Zhang H."/>
            <person name="Feng B."/>
            <person name="Zhu X."/>
            <person name="Liu R."/>
            <person name="Schnable J.C."/>
            <person name="Zhu J.-K."/>
            <person name="Zhang H."/>
        </authorList>
    </citation>
    <scope>NUCLEOTIDE SEQUENCE [LARGE SCALE GENOMIC DNA]</scope>
</reference>
<sequence length="74" mass="7417">MATETGEHTLPHQHDEIAAVAAHASTKQQHKAAPCSFPAPWPVRAEVGGGAEGDGGGASGAGDGGRHRGGRPTR</sequence>
<proteinExistence type="predicted"/>
<dbReference type="Proteomes" id="UP000275267">
    <property type="component" value="Unassembled WGS sequence"/>
</dbReference>
<evidence type="ECO:0000313" key="3">
    <source>
        <dbReference type="Proteomes" id="UP000275267"/>
    </source>
</evidence>